<dbReference type="SUPFAM" id="SSF55729">
    <property type="entry name" value="Acyl-CoA N-acyltransferases (Nat)"/>
    <property type="match status" value="1"/>
</dbReference>
<reference evidence="1 2" key="1">
    <citation type="journal article" date="2015" name="Genome Biol. Evol.">
        <title>Comparative Genomics of a Bacterivorous Green Alga Reveals Evolutionary Causalities and Consequences of Phago-Mixotrophic Mode of Nutrition.</title>
        <authorList>
            <person name="Burns J.A."/>
            <person name="Paasch A."/>
            <person name="Narechania A."/>
            <person name="Kim E."/>
        </authorList>
    </citation>
    <scope>NUCLEOTIDE SEQUENCE [LARGE SCALE GENOMIC DNA]</scope>
    <source>
        <strain evidence="1 2">PLY_AMNH</strain>
    </source>
</reference>
<evidence type="ECO:0000313" key="1">
    <source>
        <dbReference type="EMBL" id="KAK3246096.1"/>
    </source>
</evidence>
<dbReference type="Proteomes" id="UP001190700">
    <property type="component" value="Unassembled WGS sequence"/>
</dbReference>
<accession>A0AAE0EZ44</accession>
<organism evidence="1 2">
    <name type="scientific">Cymbomonas tetramitiformis</name>
    <dbReference type="NCBI Taxonomy" id="36881"/>
    <lineage>
        <taxon>Eukaryota</taxon>
        <taxon>Viridiplantae</taxon>
        <taxon>Chlorophyta</taxon>
        <taxon>Pyramimonadophyceae</taxon>
        <taxon>Pyramimonadales</taxon>
        <taxon>Pyramimonadaceae</taxon>
        <taxon>Cymbomonas</taxon>
    </lineage>
</organism>
<dbReference type="EMBL" id="LGRX02030095">
    <property type="protein sequence ID" value="KAK3246096.1"/>
    <property type="molecule type" value="Genomic_DNA"/>
</dbReference>
<proteinExistence type="predicted"/>
<dbReference type="InterPro" id="IPR016181">
    <property type="entry name" value="Acyl_CoA_acyltransferase"/>
</dbReference>
<sequence>MSLLRLQPSEPSLQSADTCTDDGGAYERATMDCWEFHCDDLPAFDSVEQAMLEYKFGALPTNRQLRSGVEFLVNNTRLLLQQSSGPRLRGAAEAGKADTKDAEEFRYQVIVQQIEVAPNMQRKGLCTDVMRAIVKAAAKRDLDVMVQCVHNEHLEKLLRERFGAVENKYASGNHVIRT</sequence>
<dbReference type="AlphaFoldDB" id="A0AAE0EZ44"/>
<keyword evidence="2" id="KW-1185">Reference proteome</keyword>
<name>A0AAE0EZ44_9CHLO</name>
<comment type="caution">
    <text evidence="1">The sequence shown here is derived from an EMBL/GenBank/DDBJ whole genome shotgun (WGS) entry which is preliminary data.</text>
</comment>
<evidence type="ECO:0000313" key="2">
    <source>
        <dbReference type="Proteomes" id="UP001190700"/>
    </source>
</evidence>
<gene>
    <name evidence="1" type="ORF">CYMTET_44317</name>
</gene>
<protein>
    <submittedName>
        <fullName evidence="1">Uncharacterized protein</fullName>
    </submittedName>
</protein>